<keyword evidence="3" id="KW-1185">Reference proteome</keyword>
<feature type="transmembrane region" description="Helical" evidence="1">
    <location>
        <begin position="147"/>
        <end position="173"/>
    </location>
</feature>
<feature type="transmembrane region" description="Helical" evidence="1">
    <location>
        <begin position="322"/>
        <end position="340"/>
    </location>
</feature>
<keyword evidence="1" id="KW-1133">Transmembrane helix</keyword>
<feature type="transmembrane region" description="Helical" evidence="1">
    <location>
        <begin position="185"/>
        <end position="209"/>
    </location>
</feature>
<name>A0ABU2FW98_9EURY</name>
<feature type="transmembrane region" description="Helical" evidence="1">
    <location>
        <begin position="499"/>
        <end position="522"/>
    </location>
</feature>
<sequence>MNLQQDVRHGFRIGRAEFVRSLRSYSGNTRRLVGLGIAVLFFGGNLLFALPTAYLLGQTARSVSAIPFFGPAVTAIPIVFVLLSMLRTLERIGSIEAEELVLTTVHPRAVVLGLITAEIGRLLLWFGLPVGAFVAVFSLGLGSPLLLITGGIVALPLICCTAVWGYACGTGVLRLLRRLPGVHRLLKVGGIIALIGFVVVSQFVGQYVVEVGLLHPYLSTFTFDPFVEYTALAFVGTQIAQPLSIHSVVVFGALIALTPVGLVVATRQASILWFTEESNRNTSTRARTSSGGFTAPQPFTRAKAGRIAWGILVRGRRHPQELSHLLMVVFFIGPLGTTVVQASNDAIGLLLAGTGVGLGTYLAGASFGLNPLGDDRPQLPLLLLTETTPRTIVRGRLLAGVAVGLPVVVLVPLVSILLGTRPSYAAAFAVVGIGLCLAAGMFAVGIGSAYPIYEEREFWGSESVVPSTLVMLGYLFVISGGTVLGLVVTWFAVTGNLVLTPVFLVGFTVYLLLTVGVSYGSYRYAIWRYRQYTLN</sequence>
<feature type="transmembrane region" description="Helical" evidence="1">
    <location>
        <begin position="346"/>
        <end position="369"/>
    </location>
</feature>
<feature type="transmembrane region" description="Helical" evidence="1">
    <location>
        <begin position="424"/>
        <end position="450"/>
    </location>
</feature>
<evidence type="ECO:0008006" key="4">
    <source>
        <dbReference type="Google" id="ProtNLM"/>
    </source>
</evidence>
<proteinExistence type="predicted"/>
<dbReference type="RefSeq" id="WP_310902176.1">
    <property type="nucleotide sequence ID" value="NZ_JAMQOS010000008.1"/>
</dbReference>
<feature type="transmembrane region" description="Helical" evidence="1">
    <location>
        <begin position="471"/>
        <end position="493"/>
    </location>
</feature>
<feature type="transmembrane region" description="Helical" evidence="1">
    <location>
        <begin position="68"/>
        <end position="86"/>
    </location>
</feature>
<evidence type="ECO:0000313" key="3">
    <source>
        <dbReference type="Proteomes" id="UP001268864"/>
    </source>
</evidence>
<keyword evidence="1" id="KW-0472">Membrane</keyword>
<feature type="transmembrane region" description="Helical" evidence="1">
    <location>
        <begin position="32"/>
        <end position="56"/>
    </location>
</feature>
<keyword evidence="1" id="KW-0812">Transmembrane</keyword>
<feature type="transmembrane region" description="Helical" evidence="1">
    <location>
        <begin position="397"/>
        <end position="418"/>
    </location>
</feature>
<feature type="transmembrane region" description="Helical" evidence="1">
    <location>
        <begin position="243"/>
        <end position="265"/>
    </location>
</feature>
<dbReference type="EMBL" id="JAMQOS010000008">
    <property type="protein sequence ID" value="MDS0284512.1"/>
    <property type="molecule type" value="Genomic_DNA"/>
</dbReference>
<feature type="transmembrane region" description="Helical" evidence="1">
    <location>
        <begin position="122"/>
        <end position="141"/>
    </location>
</feature>
<reference evidence="2 3" key="1">
    <citation type="submission" date="2022-06" db="EMBL/GenBank/DDBJ databases">
        <title>Halomicroarcula sp. a new haloarchaeum isolate from saline soil.</title>
        <authorList>
            <person name="Strakova D."/>
            <person name="Galisteo C."/>
            <person name="Sanchez-Porro C."/>
            <person name="Ventosa A."/>
        </authorList>
    </citation>
    <scope>NUCLEOTIDE SEQUENCE [LARGE SCALE GENOMIC DNA]</scope>
    <source>
        <strain evidence="2 3">S3CR25-11</strain>
    </source>
</reference>
<evidence type="ECO:0000313" key="2">
    <source>
        <dbReference type="EMBL" id="MDS0284512.1"/>
    </source>
</evidence>
<comment type="caution">
    <text evidence="2">The sequence shown here is derived from an EMBL/GenBank/DDBJ whole genome shotgun (WGS) entry which is preliminary data.</text>
</comment>
<organism evidence="2 3">
    <name type="scientific">Haloarcula onubensis</name>
    <dbReference type="NCBI Taxonomy" id="2950539"/>
    <lineage>
        <taxon>Archaea</taxon>
        <taxon>Methanobacteriati</taxon>
        <taxon>Methanobacteriota</taxon>
        <taxon>Stenosarchaea group</taxon>
        <taxon>Halobacteria</taxon>
        <taxon>Halobacteriales</taxon>
        <taxon>Haloarculaceae</taxon>
        <taxon>Haloarcula</taxon>
    </lineage>
</organism>
<accession>A0ABU2FW98</accession>
<dbReference type="Proteomes" id="UP001268864">
    <property type="component" value="Unassembled WGS sequence"/>
</dbReference>
<gene>
    <name evidence="2" type="ORF">NDI86_20660</name>
</gene>
<protein>
    <recommendedName>
        <fullName evidence="4">ABC-2 type transport system permease protein</fullName>
    </recommendedName>
</protein>
<evidence type="ECO:0000256" key="1">
    <source>
        <dbReference type="SAM" id="Phobius"/>
    </source>
</evidence>